<keyword evidence="5" id="KW-0762">Sugar transport</keyword>
<dbReference type="InterPro" id="IPR006059">
    <property type="entry name" value="SBP"/>
</dbReference>
<dbReference type="InterPro" id="IPR050490">
    <property type="entry name" value="Bact_solute-bd_prot1"/>
</dbReference>
<dbReference type="EMBL" id="FUZQ01000003">
    <property type="protein sequence ID" value="SKC62986.1"/>
    <property type="molecule type" value="Genomic_DNA"/>
</dbReference>
<name>A0A1T5KGU9_9MICO</name>
<feature type="signal peptide" evidence="4">
    <location>
        <begin position="1"/>
        <end position="21"/>
    </location>
</feature>
<dbReference type="PANTHER" id="PTHR43649">
    <property type="entry name" value="ARABINOSE-BINDING PROTEIN-RELATED"/>
    <property type="match status" value="1"/>
</dbReference>
<dbReference type="AlphaFoldDB" id="A0A1T5KGU9"/>
<gene>
    <name evidence="5" type="ORF">SAMN04324258_2194</name>
</gene>
<keyword evidence="3 4" id="KW-0732">Signal</keyword>
<dbReference type="Pfam" id="PF01547">
    <property type="entry name" value="SBP_bac_1"/>
    <property type="match status" value="1"/>
</dbReference>
<reference evidence="5 6" key="1">
    <citation type="submission" date="2017-02" db="EMBL/GenBank/DDBJ databases">
        <authorList>
            <person name="Peterson S.W."/>
        </authorList>
    </citation>
    <scope>NUCLEOTIDE SEQUENCE [LARGE SCALE GENOMIC DNA]</scope>
    <source>
        <strain evidence="5 6">DSM 21481</strain>
    </source>
</reference>
<evidence type="ECO:0000256" key="3">
    <source>
        <dbReference type="ARBA" id="ARBA00022729"/>
    </source>
</evidence>
<comment type="similarity">
    <text evidence="1">Belongs to the bacterial solute-binding protein 1 family.</text>
</comment>
<dbReference type="STRING" id="526729.SAMN04324258_2194"/>
<dbReference type="Gene3D" id="3.40.190.10">
    <property type="entry name" value="Periplasmic binding protein-like II"/>
    <property type="match status" value="2"/>
</dbReference>
<dbReference type="RefSeq" id="WP_079574327.1">
    <property type="nucleotide sequence ID" value="NZ_FUZQ01000003.1"/>
</dbReference>
<dbReference type="OrthoDB" id="7918484at2"/>
<evidence type="ECO:0000256" key="4">
    <source>
        <dbReference type="SAM" id="SignalP"/>
    </source>
</evidence>
<dbReference type="GO" id="GO:0055085">
    <property type="term" value="P:transmembrane transport"/>
    <property type="evidence" value="ECO:0007669"/>
    <property type="project" value="InterPro"/>
</dbReference>
<keyword evidence="6" id="KW-1185">Reference proteome</keyword>
<evidence type="ECO:0000313" key="6">
    <source>
        <dbReference type="Proteomes" id="UP000189777"/>
    </source>
</evidence>
<proteinExistence type="inferred from homology"/>
<organism evidence="5 6">
    <name type="scientific">Krasilnikoviella flava</name>
    <dbReference type="NCBI Taxonomy" id="526729"/>
    <lineage>
        <taxon>Bacteria</taxon>
        <taxon>Bacillati</taxon>
        <taxon>Actinomycetota</taxon>
        <taxon>Actinomycetes</taxon>
        <taxon>Micrococcales</taxon>
        <taxon>Promicromonosporaceae</taxon>
        <taxon>Krasilnikoviella</taxon>
    </lineage>
</organism>
<protein>
    <submittedName>
        <fullName evidence="5">Multiple sugar transport system substrate-binding protein</fullName>
    </submittedName>
</protein>
<dbReference type="InterPro" id="IPR006061">
    <property type="entry name" value="SBP_1_CS"/>
</dbReference>
<dbReference type="Proteomes" id="UP000189777">
    <property type="component" value="Unassembled WGS sequence"/>
</dbReference>
<sequence>MKFARAAGAIAALAVTAGLTAGCGNGGADAGPAAPVSTDEDITLTFAWWGNDDRAAKYEKAIDLFEEKYPNITVQTQFQAWDDYWTARSTEAAGSALPDVVQMDAGYVRQYGATGQLAELDGQVGVNLDVDGVDDTALASGQIEGTTYAVPVSLNTQSIIYNTKLLKEIGVEPPADGYTWDDLIAWFGEVAEAGAAHDPQVYPIGDMTGNNPWFLQWLVQQGKAPFTDDGQIAFTQEDVQAWADLWAPLRESKAFFPAQRAAQLEPKTGLNSGEVVAEANWDTLMPNYVAELGSDDLDLLPIPTGDDGKKMYWHSGVMLSASASSSHPDAAAALIDFMTNDPQVGEIFGTSKGVPSTQAQKDAMKLEDGSPDSRLLDYEDAQSDQITEPAPVPVEGYGEIEVEMARLSEEMQYGKLTEDQFVDQWFQYVQDTVKTQ</sequence>
<keyword evidence="2" id="KW-0813">Transport</keyword>
<evidence type="ECO:0000313" key="5">
    <source>
        <dbReference type="EMBL" id="SKC62986.1"/>
    </source>
</evidence>
<accession>A0A1T5KGU9</accession>
<dbReference type="SUPFAM" id="SSF53850">
    <property type="entry name" value="Periplasmic binding protein-like II"/>
    <property type="match status" value="1"/>
</dbReference>
<feature type="chain" id="PRO_5038514689" evidence="4">
    <location>
        <begin position="22"/>
        <end position="436"/>
    </location>
</feature>
<evidence type="ECO:0000256" key="2">
    <source>
        <dbReference type="ARBA" id="ARBA00022448"/>
    </source>
</evidence>
<evidence type="ECO:0000256" key="1">
    <source>
        <dbReference type="ARBA" id="ARBA00008520"/>
    </source>
</evidence>
<dbReference type="PANTHER" id="PTHR43649:SF30">
    <property type="entry name" value="ABC TRANSPORTER SUBSTRATE-BINDING PROTEIN"/>
    <property type="match status" value="1"/>
</dbReference>
<dbReference type="PROSITE" id="PS51257">
    <property type="entry name" value="PROKAR_LIPOPROTEIN"/>
    <property type="match status" value="1"/>
</dbReference>
<dbReference type="PROSITE" id="PS01037">
    <property type="entry name" value="SBP_BACTERIAL_1"/>
    <property type="match status" value="1"/>
</dbReference>